<name>A0AAE0XY56_9GAST</name>
<keyword evidence="2" id="KW-0378">Hydrolase</keyword>
<dbReference type="Proteomes" id="UP001283361">
    <property type="component" value="Unassembled WGS sequence"/>
</dbReference>
<keyword evidence="4" id="KW-0443">Lipid metabolism</keyword>
<evidence type="ECO:0000256" key="2">
    <source>
        <dbReference type="ARBA" id="ARBA00022801"/>
    </source>
</evidence>
<organism evidence="5 6">
    <name type="scientific">Elysia crispata</name>
    <name type="common">lettuce slug</name>
    <dbReference type="NCBI Taxonomy" id="231223"/>
    <lineage>
        <taxon>Eukaryota</taxon>
        <taxon>Metazoa</taxon>
        <taxon>Spiralia</taxon>
        <taxon>Lophotrochozoa</taxon>
        <taxon>Mollusca</taxon>
        <taxon>Gastropoda</taxon>
        <taxon>Heterobranchia</taxon>
        <taxon>Euthyneura</taxon>
        <taxon>Panpulmonata</taxon>
        <taxon>Sacoglossa</taxon>
        <taxon>Placobranchoidea</taxon>
        <taxon>Plakobranchidae</taxon>
        <taxon>Elysia</taxon>
    </lineage>
</organism>
<evidence type="ECO:0000313" key="5">
    <source>
        <dbReference type="EMBL" id="KAK3725299.1"/>
    </source>
</evidence>
<evidence type="ECO:0000313" key="6">
    <source>
        <dbReference type="Proteomes" id="UP001283361"/>
    </source>
</evidence>
<keyword evidence="6" id="KW-1185">Reference proteome</keyword>
<protein>
    <recommendedName>
        <fullName evidence="1">1-alkyl-2-acetylglycerophosphocholine esterase</fullName>
        <ecNumber evidence="1">3.1.1.47</ecNumber>
    </recommendedName>
</protein>
<reference evidence="5" key="1">
    <citation type="journal article" date="2023" name="G3 (Bethesda)">
        <title>A reference genome for the long-term kleptoplast-retaining sea slug Elysia crispata morphotype clarki.</title>
        <authorList>
            <person name="Eastman K.E."/>
            <person name="Pendleton A.L."/>
            <person name="Shaikh M.A."/>
            <person name="Suttiyut T."/>
            <person name="Ogas R."/>
            <person name="Tomko P."/>
            <person name="Gavelis G."/>
            <person name="Widhalm J.R."/>
            <person name="Wisecaver J.H."/>
        </authorList>
    </citation>
    <scope>NUCLEOTIDE SEQUENCE</scope>
    <source>
        <strain evidence="5">ECLA1</strain>
    </source>
</reference>
<dbReference type="EMBL" id="JAWDGP010007331">
    <property type="protein sequence ID" value="KAK3725299.1"/>
    <property type="molecule type" value="Genomic_DNA"/>
</dbReference>
<dbReference type="GO" id="GO:0016042">
    <property type="term" value="P:lipid catabolic process"/>
    <property type="evidence" value="ECO:0007669"/>
    <property type="project" value="UniProtKB-KW"/>
</dbReference>
<evidence type="ECO:0000256" key="4">
    <source>
        <dbReference type="ARBA" id="ARBA00023098"/>
    </source>
</evidence>
<dbReference type="Gene3D" id="3.40.50.1820">
    <property type="entry name" value="alpha/beta hydrolase"/>
    <property type="match status" value="2"/>
</dbReference>
<keyword evidence="3" id="KW-0442">Lipid degradation</keyword>
<comment type="caution">
    <text evidence="5">The sequence shown here is derived from an EMBL/GenBank/DDBJ whole genome shotgun (WGS) entry which is preliminary data.</text>
</comment>
<dbReference type="InterPro" id="IPR029058">
    <property type="entry name" value="AB_hydrolase_fold"/>
</dbReference>
<sequence>MLCALSQFLDNNVHVAESASTQDSQSCGLDSNRNSLTVEKAKNTFVSKCKVGEKNHGASCFKLSKLDFRTTQAYMVQSKSFPTNEQSNYLSVEANCDDEKNNFMVYEREHASGIHCFNWSEASNVSGAQRSKLADKFLSHIFQGGQGNVQRHNRRHLPVPKGPHTVGCVDLMCDLADHGTFFRLYYPTNPTNIQRAYKQWPLWLPRKEYAHGYMYFLKKNRTIFGRLAHWLGGDVYVPVLWQAPLLKCEEIYPVIIVSHGIGGNRTTLSTYCYQLASRGFVVAAIEHRDGTASMTLCLREQLARNIINSEEADKSSNNNNIKIINNNFEDKRCQLLLGNGQAQPEEEEECELGAELGQQQGLLLSGLQQRLTLLYNFFKAKQLNRHNLDQDNMCAKDSFTKDLINTSLEVKYSGGKIIKYDGISDYVKSSSTTASVIINEKKEGLHVVCESTTENRSAETSKPLQPQLSTAFHSEACSKIENCSSDEGRVARWKQRRECRRRTLQHNHSCSEEWRPFQHVEVWDDFDYRNEQMYQRADEISDLLDELISMNEGSHINNALGLAFTTNQFKNRLDFSRLAIAGHSFGGAAALATLVMDERFKVGLCLDPWMHPLDDFVYNKAQQPVMFLNMESFQWEKNVNRMVRFQEARPKAHRPMMTLIGGCHQSVTDFQFIVPQIVGRLIDVCHTLRPAQCMSLILDTSLAFLKKHFDLPMESHDKDILECKDPNLLLGTNVDLTTPDDGPTPP</sequence>
<dbReference type="SUPFAM" id="SSF53474">
    <property type="entry name" value="alpha/beta-Hydrolases"/>
    <property type="match status" value="2"/>
</dbReference>
<dbReference type="Pfam" id="PF03403">
    <property type="entry name" value="PAF-AH_p_II"/>
    <property type="match status" value="2"/>
</dbReference>
<evidence type="ECO:0000256" key="3">
    <source>
        <dbReference type="ARBA" id="ARBA00022963"/>
    </source>
</evidence>
<dbReference type="EC" id="3.1.1.47" evidence="1"/>
<gene>
    <name evidence="5" type="ORF">RRG08_005358</name>
</gene>
<evidence type="ECO:0000256" key="1">
    <source>
        <dbReference type="ARBA" id="ARBA00013201"/>
    </source>
</evidence>
<dbReference type="PANTHER" id="PTHR10272">
    <property type="entry name" value="PLATELET-ACTIVATING FACTOR ACETYLHYDROLASE"/>
    <property type="match status" value="1"/>
</dbReference>
<proteinExistence type="predicted"/>
<dbReference type="AlphaFoldDB" id="A0AAE0XY56"/>
<accession>A0AAE0XY56</accession>
<dbReference type="GO" id="GO:0003847">
    <property type="term" value="F:1-alkyl-2-acetylglycerophosphocholine esterase activity"/>
    <property type="evidence" value="ECO:0007669"/>
    <property type="project" value="UniProtKB-EC"/>
</dbReference>
<dbReference type="PANTHER" id="PTHR10272:SF0">
    <property type="entry name" value="PLATELET-ACTIVATING FACTOR ACETYLHYDROLASE"/>
    <property type="match status" value="1"/>
</dbReference>